<reference evidence="2" key="1">
    <citation type="journal article" date="2020" name="Stud. Mycol.">
        <title>101 Dothideomycetes genomes: a test case for predicting lifestyles and emergence of pathogens.</title>
        <authorList>
            <person name="Haridas S."/>
            <person name="Albert R."/>
            <person name="Binder M."/>
            <person name="Bloem J."/>
            <person name="Labutti K."/>
            <person name="Salamov A."/>
            <person name="Andreopoulos B."/>
            <person name="Baker S."/>
            <person name="Barry K."/>
            <person name="Bills G."/>
            <person name="Bluhm B."/>
            <person name="Cannon C."/>
            <person name="Castanera R."/>
            <person name="Culley D."/>
            <person name="Daum C."/>
            <person name="Ezra D."/>
            <person name="Gonzalez J."/>
            <person name="Henrissat B."/>
            <person name="Kuo A."/>
            <person name="Liang C."/>
            <person name="Lipzen A."/>
            <person name="Lutzoni F."/>
            <person name="Magnuson J."/>
            <person name="Mondo S."/>
            <person name="Nolan M."/>
            <person name="Ohm R."/>
            <person name="Pangilinan J."/>
            <person name="Park H.-J."/>
            <person name="Ramirez L."/>
            <person name="Alfaro M."/>
            <person name="Sun H."/>
            <person name="Tritt A."/>
            <person name="Yoshinaga Y."/>
            <person name="Zwiers L.-H."/>
            <person name="Turgeon B."/>
            <person name="Goodwin S."/>
            <person name="Spatafora J."/>
            <person name="Crous P."/>
            <person name="Grigoriev I."/>
        </authorList>
    </citation>
    <scope>NUCLEOTIDE SEQUENCE</scope>
    <source>
        <strain evidence="2">CBS 260.36</strain>
    </source>
</reference>
<sequence>MTDLGQTPTFHLFSLLPSQLRVQIWDLAMNEILDSSHIDISSGGKLASSPAPSMSIPAPTPTFHLFPILPTELRMMIWELTVPGTGPSVCPYDPTTFDSPRRYPRSGPHAPEETTLCEMYISYPLSAIESVCHEARDTILPLAISRAVVQRGLDGGVHLIVRPLDPDKCVLYFREPLRWVHEVRRQDPFYESMAVALPMESLSVHRDLVVELLEETGVVYVECDSPIRPLKLDGCREIDLDKGWALKFDPERKAFVHTAGGYGEIQAELAADINYVAGKCIRRGVKDAEIRQLVLVR</sequence>
<evidence type="ECO:0000313" key="2">
    <source>
        <dbReference type="EMBL" id="KAF2148550.1"/>
    </source>
</evidence>
<dbReference type="Pfam" id="PF20150">
    <property type="entry name" value="2EXR"/>
    <property type="match status" value="1"/>
</dbReference>
<comment type="caution">
    <text evidence="2">The sequence shown here is derived from an EMBL/GenBank/DDBJ whole genome shotgun (WGS) entry which is preliminary data.</text>
</comment>
<dbReference type="PANTHER" id="PTHR35910:SF1">
    <property type="entry name" value="2EXR DOMAIN-CONTAINING PROTEIN"/>
    <property type="match status" value="1"/>
</dbReference>
<feature type="domain" description="2EXR" evidence="1">
    <location>
        <begin position="63"/>
        <end position="140"/>
    </location>
</feature>
<organism evidence="2 3">
    <name type="scientific">Myriangium duriaei CBS 260.36</name>
    <dbReference type="NCBI Taxonomy" id="1168546"/>
    <lineage>
        <taxon>Eukaryota</taxon>
        <taxon>Fungi</taxon>
        <taxon>Dikarya</taxon>
        <taxon>Ascomycota</taxon>
        <taxon>Pezizomycotina</taxon>
        <taxon>Dothideomycetes</taxon>
        <taxon>Dothideomycetidae</taxon>
        <taxon>Myriangiales</taxon>
        <taxon>Myriangiaceae</taxon>
        <taxon>Myriangium</taxon>
    </lineage>
</organism>
<evidence type="ECO:0000259" key="1">
    <source>
        <dbReference type="Pfam" id="PF20150"/>
    </source>
</evidence>
<protein>
    <recommendedName>
        <fullName evidence="1">2EXR domain-containing protein</fullName>
    </recommendedName>
</protein>
<dbReference type="InterPro" id="IPR045518">
    <property type="entry name" value="2EXR"/>
</dbReference>
<proteinExistence type="predicted"/>
<dbReference type="EMBL" id="ML996093">
    <property type="protein sequence ID" value="KAF2148550.1"/>
    <property type="molecule type" value="Genomic_DNA"/>
</dbReference>
<dbReference type="OrthoDB" id="3473305at2759"/>
<keyword evidence="3" id="KW-1185">Reference proteome</keyword>
<dbReference type="AlphaFoldDB" id="A0A9P4IU51"/>
<accession>A0A9P4IU51</accession>
<dbReference type="PANTHER" id="PTHR35910">
    <property type="entry name" value="2EXR DOMAIN-CONTAINING PROTEIN"/>
    <property type="match status" value="1"/>
</dbReference>
<gene>
    <name evidence="2" type="ORF">K461DRAFT_65711</name>
</gene>
<name>A0A9P4IU51_9PEZI</name>
<dbReference type="Proteomes" id="UP000799439">
    <property type="component" value="Unassembled WGS sequence"/>
</dbReference>
<evidence type="ECO:0000313" key="3">
    <source>
        <dbReference type="Proteomes" id="UP000799439"/>
    </source>
</evidence>